<evidence type="ECO:0000256" key="2">
    <source>
        <dbReference type="ARBA" id="ARBA00023136"/>
    </source>
</evidence>
<evidence type="ECO:0000313" key="5">
    <source>
        <dbReference type="EMBL" id="VFU17243.1"/>
    </source>
</evidence>
<dbReference type="GO" id="GO:0005886">
    <property type="term" value="C:plasma membrane"/>
    <property type="evidence" value="ECO:0007669"/>
    <property type="project" value="TreeGrafter"/>
</dbReference>
<dbReference type="Gene3D" id="3.30.450.330">
    <property type="match status" value="1"/>
</dbReference>
<protein>
    <submittedName>
        <fullName evidence="5">Penicillin-binding protein 2</fullName>
    </submittedName>
</protein>
<dbReference type="PANTHER" id="PTHR30627:SF1">
    <property type="entry name" value="PEPTIDOGLYCAN D,D-TRANSPEPTIDASE FTSI"/>
    <property type="match status" value="1"/>
</dbReference>
<dbReference type="InterPro" id="IPR001460">
    <property type="entry name" value="PCN-bd_Tpept"/>
</dbReference>
<dbReference type="InterPro" id="IPR005311">
    <property type="entry name" value="PBP_dimer"/>
</dbReference>
<dbReference type="InterPro" id="IPR036138">
    <property type="entry name" value="PBP_dimer_sf"/>
</dbReference>
<gene>
    <name evidence="5" type="primary">penA</name>
    <name evidence="5" type="ORF">SCFA_640019</name>
</gene>
<dbReference type="GO" id="GO:0071555">
    <property type="term" value="P:cell wall organization"/>
    <property type="evidence" value="ECO:0007669"/>
    <property type="project" value="TreeGrafter"/>
</dbReference>
<evidence type="ECO:0000256" key="1">
    <source>
        <dbReference type="ARBA" id="ARBA00004370"/>
    </source>
</evidence>
<sequence>MAGRVKAVRILIIVLLAAIGSRAFYLQIVNPDTIISRAHKKFDHDVKLSSYRGTVYDKSGQPLAISLEVKSIAANPRLIDNPASAAAKLARALKINEHSLKKKLQSEKYFVWIKRHVSPDEVAKVEALNIKGIGYYNEPKRFYPEGESMANVLGLVGIDGQGLEGLELLYDGILQGKPRHIDVRKDGFGRIIYARGLSPDEAKDGSTIWLTIDRRLQYIAFSELERAVKENKAASGFVIITNPTTGEIYAMASYPSFNPNTGSYKNLQGHKNRAVVDRFEPGSVIKPMWVGWGMENGLMNPGQRVFCEEGRFTYHRVVFNDHEKYGWLPVRDIIKFSSNIGMVKLLDPVRAADMYACMDLFGLLSPTGIEFPGEPGGLVSEPRTWTSVDKAAISFGHGFAVTGIQLITAFNAMINGGMLLKPYLVDRVADAKGTEVQHSRPVIVRKVISPAVSREIVDILSSVVSKGGTAEAASLSTYRVFGKTGTAQKIDRLTGAYSKSDYVTTFIGGIIDASGKPRLSVIVSINEPRPHYYASIVACPVFKRIVQKSASIMDISPSITVASKGGTGNEGI</sequence>
<comment type="subcellular location">
    <subcellularLocation>
        <location evidence="1">Membrane</location>
    </subcellularLocation>
</comment>
<dbReference type="InterPro" id="IPR050515">
    <property type="entry name" value="Beta-lactam/transpept"/>
</dbReference>
<accession>A0A485M5U2</accession>
<keyword evidence="2" id="KW-0472">Membrane</keyword>
<proteinExistence type="predicted"/>
<dbReference type="SUPFAM" id="SSF56519">
    <property type="entry name" value="Penicillin binding protein dimerisation domain"/>
    <property type="match status" value="1"/>
</dbReference>
<dbReference type="Gene3D" id="3.40.710.10">
    <property type="entry name" value="DD-peptidase/beta-lactamase superfamily"/>
    <property type="match status" value="1"/>
</dbReference>
<dbReference type="Pfam" id="PF00905">
    <property type="entry name" value="Transpeptidase"/>
    <property type="match status" value="1"/>
</dbReference>
<dbReference type="Pfam" id="PF03717">
    <property type="entry name" value="PBP_dimer"/>
    <property type="match status" value="1"/>
</dbReference>
<organism evidence="5">
    <name type="scientific">anaerobic digester metagenome</name>
    <dbReference type="NCBI Taxonomy" id="1263854"/>
    <lineage>
        <taxon>unclassified sequences</taxon>
        <taxon>metagenomes</taxon>
        <taxon>ecological metagenomes</taxon>
    </lineage>
</organism>
<evidence type="ECO:0000259" key="3">
    <source>
        <dbReference type="Pfam" id="PF00905"/>
    </source>
</evidence>
<dbReference type="GO" id="GO:0008658">
    <property type="term" value="F:penicillin binding"/>
    <property type="evidence" value="ECO:0007669"/>
    <property type="project" value="InterPro"/>
</dbReference>
<dbReference type="InterPro" id="IPR012338">
    <property type="entry name" value="Beta-lactam/transpept-like"/>
</dbReference>
<dbReference type="EMBL" id="CAADRM010000130">
    <property type="protein sequence ID" value="VFU17243.1"/>
    <property type="molecule type" value="Genomic_DNA"/>
</dbReference>
<feature type="domain" description="Penicillin-binding protein dimerisation" evidence="4">
    <location>
        <begin position="49"/>
        <end position="192"/>
    </location>
</feature>
<dbReference type="PANTHER" id="PTHR30627">
    <property type="entry name" value="PEPTIDOGLYCAN D,D-TRANSPEPTIDASE"/>
    <property type="match status" value="1"/>
</dbReference>
<feature type="domain" description="Penicillin-binding protein transpeptidase" evidence="3">
    <location>
        <begin position="236"/>
        <end position="546"/>
    </location>
</feature>
<evidence type="ECO:0000259" key="4">
    <source>
        <dbReference type="Pfam" id="PF03717"/>
    </source>
</evidence>
<dbReference type="SUPFAM" id="SSF56601">
    <property type="entry name" value="beta-lactamase/transpeptidase-like"/>
    <property type="match status" value="1"/>
</dbReference>
<dbReference type="AlphaFoldDB" id="A0A485M5U2"/>
<dbReference type="Gene3D" id="1.10.150.770">
    <property type="match status" value="1"/>
</dbReference>
<reference evidence="5" key="1">
    <citation type="submission" date="2019-03" db="EMBL/GenBank/DDBJ databases">
        <authorList>
            <person name="Hao L."/>
        </authorList>
    </citation>
    <scope>NUCLEOTIDE SEQUENCE</scope>
</reference>
<name>A0A485M5U2_9ZZZZ</name>
<dbReference type="Gene3D" id="3.90.1310.10">
    <property type="entry name" value="Penicillin-binding protein 2a (Domain 2)"/>
    <property type="match status" value="1"/>
</dbReference>